<proteinExistence type="predicted"/>
<dbReference type="Proteomes" id="UP001497680">
    <property type="component" value="Unassembled WGS sequence"/>
</dbReference>
<keyword evidence="2" id="KW-1185">Reference proteome</keyword>
<evidence type="ECO:0000313" key="2">
    <source>
        <dbReference type="Proteomes" id="UP001497680"/>
    </source>
</evidence>
<comment type="caution">
    <text evidence="1">The sequence shown here is derived from an EMBL/GenBank/DDBJ whole genome shotgun (WGS) entry which is preliminary data.</text>
</comment>
<evidence type="ECO:0000313" key="1">
    <source>
        <dbReference type="EMBL" id="KAI6093926.1"/>
    </source>
</evidence>
<sequence>MRLRNSNKTKRFSSDANIDISEDEQEALVQQDHDLSDEEFIVDAKQLFDQDEHDVDLQQSDFEVQNGKRSASGRKRNKRSWAPDGPLGEVQPYPTDTAQKWTRTYVGPVKRWTRLSYLIDYWFGDKEYRKYIFNYFLNIWWDFDLLPPKLPYGSQQSDMARNSWMPDGFIQDQEDKFHRWYQKHLSTRSVSQPSIPIDEDKAFGWFLPRAAGEMSILLGHVTNQKEYYLKQGESISFLDSGLPAEDEESYEPQNGGWLLDVGGIVLSMGWAPMKGQVDQLLAMAVIPYSDQAYYKDPNDAPNASELREGSIQVWKFEADKDSKGVLRPARSPPKLSYAACFYWGRVTRMQWCPVSLPSKSQPHLLAILSGDGNLRVIEIKQNMGNDGNGTFEELKDPMATIEPPREHTLEINCFTWINMNRIAVGLSDGSVAVWSISPCLQLQRHPIHSSPIMDILSSYPSNPYIVATIPMGGEFTITDLNRPTAEMTYHGNPLVSLQPNVVSWSDHLRGFASIWPTSFPGTSTISFVQSRVFPLSRHICTVEGQTTCLALGVCHPFLLAGSSDGSVWALNVMRKMASHRQKTHKLKVFQHEYRPPPQAIAIEEGAGRVARRGACRILHGFLPEANTHPLGTRIAKPSRIKRNKAEKKKASKKAENPEDGGESDDPGGLDEENSTMVSGPIIIHDPLTRITALSWNPNIDFSWWAAAAMGSGLVRVMDLGIDKDWESSEQHGGQTEPEDLDDIAVDESGSDLEDDVDMAAYE</sequence>
<dbReference type="EMBL" id="MU394280">
    <property type="protein sequence ID" value="KAI6093926.1"/>
    <property type="molecule type" value="Genomic_DNA"/>
</dbReference>
<organism evidence="1 2">
    <name type="scientific">Hypoxylon rubiginosum</name>
    <dbReference type="NCBI Taxonomy" id="110542"/>
    <lineage>
        <taxon>Eukaryota</taxon>
        <taxon>Fungi</taxon>
        <taxon>Dikarya</taxon>
        <taxon>Ascomycota</taxon>
        <taxon>Pezizomycotina</taxon>
        <taxon>Sordariomycetes</taxon>
        <taxon>Xylariomycetidae</taxon>
        <taxon>Xylariales</taxon>
        <taxon>Hypoxylaceae</taxon>
        <taxon>Hypoxylon</taxon>
    </lineage>
</organism>
<gene>
    <name evidence="1" type="ORF">F4821DRAFT_7394</name>
</gene>
<name>A0ACC0DNA3_9PEZI</name>
<reference evidence="1 2" key="1">
    <citation type="journal article" date="2022" name="New Phytol.">
        <title>Ecological generalism drives hyperdiversity of secondary metabolite gene clusters in xylarialean endophytes.</title>
        <authorList>
            <person name="Franco M.E.E."/>
            <person name="Wisecaver J.H."/>
            <person name="Arnold A.E."/>
            <person name="Ju Y.M."/>
            <person name="Slot J.C."/>
            <person name="Ahrendt S."/>
            <person name="Moore L.P."/>
            <person name="Eastman K.E."/>
            <person name="Scott K."/>
            <person name="Konkel Z."/>
            <person name="Mondo S.J."/>
            <person name="Kuo A."/>
            <person name="Hayes R.D."/>
            <person name="Haridas S."/>
            <person name="Andreopoulos B."/>
            <person name="Riley R."/>
            <person name="LaButti K."/>
            <person name="Pangilinan J."/>
            <person name="Lipzen A."/>
            <person name="Amirebrahimi M."/>
            <person name="Yan J."/>
            <person name="Adam C."/>
            <person name="Keymanesh K."/>
            <person name="Ng V."/>
            <person name="Louie K."/>
            <person name="Northen T."/>
            <person name="Drula E."/>
            <person name="Henrissat B."/>
            <person name="Hsieh H.M."/>
            <person name="Youens-Clark K."/>
            <person name="Lutzoni F."/>
            <person name="Miadlikowska J."/>
            <person name="Eastwood D.C."/>
            <person name="Hamelin R.C."/>
            <person name="Grigoriev I.V."/>
            <person name="U'Ren J.M."/>
        </authorList>
    </citation>
    <scope>NUCLEOTIDE SEQUENCE [LARGE SCALE GENOMIC DNA]</scope>
    <source>
        <strain evidence="1 2">ER1909</strain>
    </source>
</reference>
<protein>
    <submittedName>
        <fullName evidence="1">WD40 repeat-like protein</fullName>
    </submittedName>
</protein>
<accession>A0ACC0DNA3</accession>